<evidence type="ECO:0000313" key="1">
    <source>
        <dbReference type="EMBL" id="WTU43497.1"/>
    </source>
</evidence>
<dbReference type="InterPro" id="IPR045428">
    <property type="entry name" value="EACC1"/>
</dbReference>
<organism evidence="1">
    <name type="scientific">Streptomyces sp. NBC_00060</name>
    <dbReference type="NCBI Taxonomy" id="2975636"/>
    <lineage>
        <taxon>Bacteria</taxon>
        <taxon>Bacillati</taxon>
        <taxon>Actinomycetota</taxon>
        <taxon>Actinomycetes</taxon>
        <taxon>Kitasatosporales</taxon>
        <taxon>Streptomycetaceae</taxon>
        <taxon>Streptomyces</taxon>
    </lineage>
</organism>
<dbReference type="EMBL" id="CP108253">
    <property type="protein sequence ID" value="WTU43497.1"/>
    <property type="molecule type" value="Genomic_DNA"/>
</dbReference>
<gene>
    <name evidence="1" type="ORF">OHV25_29925</name>
</gene>
<protein>
    <submittedName>
        <fullName evidence="1">Uncharacterized protein</fullName>
    </submittedName>
</protein>
<name>A0AAU2H866_9ACTN</name>
<dbReference type="AlphaFoldDB" id="A0AAU2H866"/>
<proteinExistence type="predicted"/>
<accession>A0AAU2H866</accession>
<sequence length="128" mass="13748">MTQIEVRVTGGADSEEELRSLLRWLKADDDIGRGVHGVLASSEPARPDHLGVLLDLISLSVSGGLSAAQLSLAVDQWRAGRRGARRVTLRRDGWEIEVDGADARTVRDIAELLREPADEEQGDAGGPA</sequence>
<dbReference type="Pfam" id="PF19953">
    <property type="entry name" value="EACC1"/>
    <property type="match status" value="1"/>
</dbReference>
<reference evidence="1" key="1">
    <citation type="submission" date="2022-10" db="EMBL/GenBank/DDBJ databases">
        <title>The complete genomes of actinobacterial strains from the NBC collection.</title>
        <authorList>
            <person name="Joergensen T.S."/>
            <person name="Alvarez Arevalo M."/>
            <person name="Sterndorff E.B."/>
            <person name="Faurdal D."/>
            <person name="Vuksanovic O."/>
            <person name="Mourched A.-S."/>
            <person name="Charusanti P."/>
            <person name="Shaw S."/>
            <person name="Blin K."/>
            <person name="Weber T."/>
        </authorList>
    </citation>
    <scope>NUCLEOTIDE SEQUENCE</scope>
    <source>
        <strain evidence="1">NBC_00060</strain>
    </source>
</reference>